<accession>A0A4D7QQH7</accession>
<feature type="transmembrane region" description="Helical" evidence="4">
    <location>
        <begin position="170"/>
        <end position="190"/>
    </location>
</feature>
<feature type="transmembrane region" description="Helical" evidence="4">
    <location>
        <begin position="250"/>
        <end position="273"/>
    </location>
</feature>
<dbReference type="RefSeq" id="WP_137100476.1">
    <property type="nucleotide sequence ID" value="NZ_CP039865.1"/>
</dbReference>
<feature type="transmembrane region" description="Helical" evidence="4">
    <location>
        <begin position="280"/>
        <end position="298"/>
    </location>
</feature>
<dbReference type="KEGG" id="paqt:E8L99_15960"/>
<gene>
    <name evidence="6" type="ORF">E8L99_15960</name>
</gene>
<sequence length="393" mass="39365">MTVQNTPSVKGAFWGPVIAGYCGLLVAIGMGRFGFPPLIPAMVEASWASPTTLNLSAAFNLAGYMAGALASITATRLLGVRALIILASIASVAAFAFSAIPLPSPVFIALRTLSGVTGGLMMIVIPPVVASTVAPTRRGLAGGLTFAGVGTGFMLSGTVVPLFAAQGPAAAWLACTAIIAAAAIALVLTLPRTPPPEPAQVGAQAPTGWRTSPAFIGLAAAYSAAAAGYVPHTTIFVDHVARDLGYGLVVGGWIWILAGCTAVVAPMVAGLAADRFGFALSLRVVVALMALGAAIPVLTSQIVLLGLSAMLTGGLMIGLGSLAAGRTREIVGAEAHTPAWALQTVVFAAMQAGGAYCFTAILATTGSHALVFALASAIMFAGVSIEIATARRA</sequence>
<dbReference type="AlphaFoldDB" id="A0A4D7QQH7"/>
<protein>
    <submittedName>
        <fullName evidence="6">YbfB/YjiJ family MFS transporter</fullName>
    </submittedName>
</protein>
<feature type="transmembrane region" description="Helical" evidence="4">
    <location>
        <begin position="55"/>
        <end position="75"/>
    </location>
</feature>
<feature type="transmembrane region" description="Helical" evidence="4">
    <location>
        <begin position="211"/>
        <end position="230"/>
    </location>
</feature>
<dbReference type="InterPro" id="IPR010645">
    <property type="entry name" value="MFS_4"/>
</dbReference>
<keyword evidence="2 4" id="KW-1133">Transmembrane helix</keyword>
<feature type="transmembrane region" description="Helical" evidence="4">
    <location>
        <begin position="369"/>
        <end position="388"/>
    </location>
</feature>
<feature type="transmembrane region" description="Helical" evidence="4">
    <location>
        <begin position="141"/>
        <end position="164"/>
    </location>
</feature>
<dbReference type="InterPro" id="IPR036259">
    <property type="entry name" value="MFS_trans_sf"/>
</dbReference>
<feature type="transmembrane region" description="Helical" evidence="4">
    <location>
        <begin position="12"/>
        <end position="35"/>
    </location>
</feature>
<dbReference type="EMBL" id="CP039865">
    <property type="protein sequence ID" value="QCK87147.1"/>
    <property type="molecule type" value="Genomic_DNA"/>
</dbReference>
<dbReference type="InterPro" id="IPR020846">
    <property type="entry name" value="MFS_dom"/>
</dbReference>
<organism evidence="6 7">
    <name type="scientific">Phreatobacter aquaticus</name>
    <dbReference type="NCBI Taxonomy" id="2570229"/>
    <lineage>
        <taxon>Bacteria</taxon>
        <taxon>Pseudomonadati</taxon>
        <taxon>Pseudomonadota</taxon>
        <taxon>Alphaproteobacteria</taxon>
        <taxon>Hyphomicrobiales</taxon>
        <taxon>Phreatobacteraceae</taxon>
        <taxon>Phreatobacter</taxon>
    </lineage>
</organism>
<dbReference type="GO" id="GO:0022857">
    <property type="term" value="F:transmembrane transporter activity"/>
    <property type="evidence" value="ECO:0007669"/>
    <property type="project" value="InterPro"/>
</dbReference>
<evidence type="ECO:0000256" key="2">
    <source>
        <dbReference type="ARBA" id="ARBA00022989"/>
    </source>
</evidence>
<evidence type="ECO:0000256" key="3">
    <source>
        <dbReference type="ARBA" id="ARBA00023136"/>
    </source>
</evidence>
<evidence type="ECO:0000256" key="1">
    <source>
        <dbReference type="ARBA" id="ARBA00022692"/>
    </source>
</evidence>
<keyword evidence="1 4" id="KW-0812">Transmembrane</keyword>
<keyword evidence="3 4" id="KW-0472">Membrane</keyword>
<dbReference type="PANTHER" id="PTHR23537">
    <property type="match status" value="1"/>
</dbReference>
<feature type="transmembrane region" description="Helical" evidence="4">
    <location>
        <begin position="345"/>
        <end position="363"/>
    </location>
</feature>
<dbReference type="GO" id="GO:0005886">
    <property type="term" value="C:plasma membrane"/>
    <property type="evidence" value="ECO:0007669"/>
    <property type="project" value="TreeGrafter"/>
</dbReference>
<evidence type="ECO:0000256" key="4">
    <source>
        <dbReference type="SAM" id="Phobius"/>
    </source>
</evidence>
<evidence type="ECO:0000259" key="5">
    <source>
        <dbReference type="PROSITE" id="PS50850"/>
    </source>
</evidence>
<feature type="transmembrane region" description="Helical" evidence="4">
    <location>
        <begin position="82"/>
        <end position="102"/>
    </location>
</feature>
<dbReference type="PROSITE" id="PS50850">
    <property type="entry name" value="MFS"/>
    <property type="match status" value="1"/>
</dbReference>
<keyword evidence="7" id="KW-1185">Reference proteome</keyword>
<dbReference type="SUPFAM" id="SSF103473">
    <property type="entry name" value="MFS general substrate transporter"/>
    <property type="match status" value="1"/>
</dbReference>
<dbReference type="Pfam" id="PF06779">
    <property type="entry name" value="MFS_4"/>
    <property type="match status" value="1"/>
</dbReference>
<evidence type="ECO:0000313" key="7">
    <source>
        <dbReference type="Proteomes" id="UP000298588"/>
    </source>
</evidence>
<feature type="transmembrane region" description="Helical" evidence="4">
    <location>
        <begin position="304"/>
        <end position="324"/>
    </location>
</feature>
<feature type="transmembrane region" description="Helical" evidence="4">
    <location>
        <begin position="108"/>
        <end position="129"/>
    </location>
</feature>
<reference evidence="6 7" key="1">
    <citation type="submission" date="2019-04" db="EMBL/GenBank/DDBJ databases">
        <title>Phreatobacter aquaticus sp. nov.</title>
        <authorList>
            <person name="Choi A."/>
            <person name="Baek K."/>
        </authorList>
    </citation>
    <scope>NUCLEOTIDE SEQUENCE [LARGE SCALE GENOMIC DNA]</scope>
    <source>
        <strain evidence="6 7">NMCR1094</strain>
    </source>
</reference>
<name>A0A4D7QQH7_9HYPH</name>
<evidence type="ECO:0000313" key="6">
    <source>
        <dbReference type="EMBL" id="QCK87147.1"/>
    </source>
</evidence>
<dbReference type="Proteomes" id="UP000298588">
    <property type="component" value="Chromosome"/>
</dbReference>
<dbReference type="OrthoDB" id="9797953at2"/>
<dbReference type="Gene3D" id="1.20.1250.20">
    <property type="entry name" value="MFS general substrate transporter like domains"/>
    <property type="match status" value="1"/>
</dbReference>
<feature type="domain" description="Major facilitator superfamily (MFS) profile" evidence="5">
    <location>
        <begin position="15"/>
        <end position="393"/>
    </location>
</feature>
<dbReference type="PANTHER" id="PTHR23537:SF1">
    <property type="entry name" value="SUGAR TRANSPORTER"/>
    <property type="match status" value="1"/>
</dbReference>
<proteinExistence type="predicted"/>